<dbReference type="SMART" id="SM00360">
    <property type="entry name" value="RRM"/>
    <property type="match status" value="1"/>
</dbReference>
<evidence type="ECO:0000259" key="4">
    <source>
        <dbReference type="PROSITE" id="PS50102"/>
    </source>
</evidence>
<feature type="domain" description="RRM" evidence="4">
    <location>
        <begin position="36"/>
        <end position="114"/>
    </location>
</feature>
<dbReference type="Gene3D" id="3.30.70.330">
    <property type="match status" value="1"/>
</dbReference>
<dbReference type="GO" id="GO:0005654">
    <property type="term" value="C:nucleoplasm"/>
    <property type="evidence" value="ECO:0007669"/>
    <property type="project" value="TreeGrafter"/>
</dbReference>
<dbReference type="SUPFAM" id="SSF54928">
    <property type="entry name" value="RNA-binding domain, RBD"/>
    <property type="match status" value="1"/>
</dbReference>
<evidence type="ECO:0000256" key="2">
    <source>
        <dbReference type="PROSITE-ProRule" id="PRU00176"/>
    </source>
</evidence>
<dbReference type="PANTHER" id="PTHR15481:SF0">
    <property type="entry name" value="LD23870P-RELATED"/>
    <property type="match status" value="1"/>
</dbReference>
<feature type="compositionally biased region" description="Low complexity" evidence="3">
    <location>
        <begin position="24"/>
        <end position="37"/>
    </location>
</feature>
<protein>
    <recommendedName>
        <fullName evidence="4">RRM domain-containing protein</fullName>
    </recommendedName>
</protein>
<evidence type="ECO:0000256" key="3">
    <source>
        <dbReference type="SAM" id="MobiDB-lite"/>
    </source>
</evidence>
<comment type="caution">
    <text evidence="5">The sequence shown here is derived from an EMBL/GenBank/DDBJ whole genome shotgun (WGS) entry which is preliminary data.</text>
</comment>
<proteinExistence type="predicted"/>
<feature type="region of interest" description="Disordered" evidence="3">
    <location>
        <begin position="1"/>
        <end position="38"/>
    </location>
</feature>
<dbReference type="InterPro" id="IPR035979">
    <property type="entry name" value="RBD_domain_sf"/>
</dbReference>
<gene>
    <name evidence="5" type="ORF">RDB_LOCUS89244</name>
</gene>
<feature type="compositionally biased region" description="Basic and acidic residues" evidence="3">
    <location>
        <begin position="1"/>
        <end position="11"/>
    </location>
</feature>
<dbReference type="Proteomes" id="UP000663827">
    <property type="component" value="Unassembled WGS sequence"/>
</dbReference>
<evidence type="ECO:0000313" key="6">
    <source>
        <dbReference type="Proteomes" id="UP000663827"/>
    </source>
</evidence>
<dbReference type="AlphaFoldDB" id="A0A8H3E387"/>
<dbReference type="EMBL" id="CAJNJQ010001834">
    <property type="protein sequence ID" value="CAE7151946.1"/>
    <property type="molecule type" value="Genomic_DNA"/>
</dbReference>
<feature type="compositionally biased region" description="Basic residues" evidence="3">
    <location>
        <begin position="13"/>
        <end position="23"/>
    </location>
</feature>
<dbReference type="PROSITE" id="PS50102">
    <property type="entry name" value="RRM"/>
    <property type="match status" value="1"/>
</dbReference>
<dbReference type="GO" id="GO:0005737">
    <property type="term" value="C:cytoplasm"/>
    <property type="evidence" value="ECO:0007669"/>
    <property type="project" value="TreeGrafter"/>
</dbReference>
<dbReference type="Pfam" id="PF00076">
    <property type="entry name" value="RRM_1"/>
    <property type="match status" value="1"/>
</dbReference>
<dbReference type="GO" id="GO:0003723">
    <property type="term" value="F:RNA binding"/>
    <property type="evidence" value="ECO:0007669"/>
    <property type="project" value="UniProtKB-UniRule"/>
</dbReference>
<sequence length="243" mass="26010">MAASRDEDMRSASRSRSRGRSRSGTRSSRSRSPSTRTVLVKHLTRNIVNGHLRAVFSPYGEIRKIYMPTHQKSGQTRGSAHIEFYDSQAAKTAVTHMHTGLLDGATLAVELSDPPRSPSPPRLGARCLPLVAARHQGDTEETRTAHVHFRVVEAGVRTGAGGHSVGAEVLVAAAGAAHLPALRTHAQLQAGLGHARDLPLARTPVLLLAAQVGAKAGLALHSLVEKSRNFDHCSIYSRISVVL</sequence>
<dbReference type="GO" id="GO:0061574">
    <property type="term" value="C:ASAP complex"/>
    <property type="evidence" value="ECO:0007669"/>
    <property type="project" value="TreeGrafter"/>
</dbReference>
<evidence type="ECO:0000313" key="5">
    <source>
        <dbReference type="EMBL" id="CAE7151946.1"/>
    </source>
</evidence>
<dbReference type="GO" id="GO:0000398">
    <property type="term" value="P:mRNA splicing, via spliceosome"/>
    <property type="evidence" value="ECO:0007669"/>
    <property type="project" value="TreeGrafter"/>
</dbReference>
<name>A0A8H3E387_9AGAM</name>
<evidence type="ECO:0000256" key="1">
    <source>
        <dbReference type="ARBA" id="ARBA00022884"/>
    </source>
</evidence>
<keyword evidence="1 2" id="KW-0694">RNA-binding</keyword>
<reference evidence="5" key="1">
    <citation type="submission" date="2021-01" db="EMBL/GenBank/DDBJ databases">
        <authorList>
            <person name="Kaushik A."/>
        </authorList>
    </citation>
    <scope>NUCLEOTIDE SEQUENCE</scope>
    <source>
        <strain evidence="5">AG5</strain>
    </source>
</reference>
<accession>A0A8H3E387</accession>
<dbReference type="InterPro" id="IPR000504">
    <property type="entry name" value="RRM_dom"/>
</dbReference>
<dbReference type="PANTHER" id="PTHR15481">
    <property type="entry name" value="RIBONUCLEIC ACID BINDING PROTEIN S1"/>
    <property type="match status" value="1"/>
</dbReference>
<organism evidence="5 6">
    <name type="scientific">Rhizoctonia solani</name>
    <dbReference type="NCBI Taxonomy" id="456999"/>
    <lineage>
        <taxon>Eukaryota</taxon>
        <taxon>Fungi</taxon>
        <taxon>Dikarya</taxon>
        <taxon>Basidiomycota</taxon>
        <taxon>Agaricomycotina</taxon>
        <taxon>Agaricomycetes</taxon>
        <taxon>Cantharellales</taxon>
        <taxon>Ceratobasidiaceae</taxon>
        <taxon>Rhizoctonia</taxon>
    </lineage>
</organism>
<dbReference type="InterPro" id="IPR012677">
    <property type="entry name" value="Nucleotide-bd_a/b_plait_sf"/>
</dbReference>